<dbReference type="PANTHER" id="PTHR10344:SF4">
    <property type="entry name" value="UMP-CMP KINASE 2, MITOCHONDRIAL"/>
    <property type="match status" value="1"/>
</dbReference>
<dbReference type="Pfam" id="PF02223">
    <property type="entry name" value="Thymidylate_kin"/>
    <property type="match status" value="1"/>
</dbReference>
<dbReference type="PATRIC" id="fig|1393034.3.peg.477"/>
<keyword evidence="7 11" id="KW-0418">Kinase</keyword>
<feature type="binding site" evidence="11">
    <location>
        <begin position="10"/>
        <end position="17"/>
    </location>
    <ligand>
        <name>ATP</name>
        <dbReference type="ChEBI" id="CHEBI:30616"/>
    </ligand>
</feature>
<name>A0A133XW22_9ACTN</name>
<keyword evidence="8 11" id="KW-0067">ATP-binding</keyword>
<keyword evidence="14" id="KW-1185">Reference proteome</keyword>
<dbReference type="NCBIfam" id="TIGR00041">
    <property type="entry name" value="DTMP_kinase"/>
    <property type="match status" value="1"/>
</dbReference>
<comment type="caution">
    <text evidence="13">The sequence shown here is derived from an EMBL/GenBank/DDBJ whole genome shotgun (WGS) entry which is preliminary data.</text>
</comment>
<evidence type="ECO:0000256" key="7">
    <source>
        <dbReference type="ARBA" id="ARBA00022777"/>
    </source>
</evidence>
<dbReference type="Proteomes" id="UP000070675">
    <property type="component" value="Unassembled WGS sequence"/>
</dbReference>
<evidence type="ECO:0000256" key="2">
    <source>
        <dbReference type="ARBA" id="ARBA00012980"/>
    </source>
</evidence>
<dbReference type="RefSeq" id="WP_066304940.1">
    <property type="nucleotide sequence ID" value="NZ_KQ959487.1"/>
</dbReference>
<dbReference type="STRING" id="1393034.HMPREF3192_00496"/>
<protein>
    <recommendedName>
        <fullName evidence="3 11">Thymidylate kinase</fullName>
        <ecNumber evidence="2 11">2.7.4.9</ecNumber>
    </recommendedName>
    <alternativeName>
        <fullName evidence="11">dTMP kinase</fullName>
    </alternativeName>
</protein>
<evidence type="ECO:0000256" key="11">
    <source>
        <dbReference type="HAMAP-Rule" id="MF_00165"/>
    </source>
</evidence>
<dbReference type="GO" id="GO:0004798">
    <property type="term" value="F:dTMP kinase activity"/>
    <property type="evidence" value="ECO:0007669"/>
    <property type="project" value="UniProtKB-UniRule"/>
</dbReference>
<evidence type="ECO:0000313" key="14">
    <source>
        <dbReference type="Proteomes" id="UP000070675"/>
    </source>
</evidence>
<keyword evidence="4 11" id="KW-0808">Transferase</keyword>
<evidence type="ECO:0000259" key="12">
    <source>
        <dbReference type="Pfam" id="PF02223"/>
    </source>
</evidence>
<dbReference type="SUPFAM" id="SSF52540">
    <property type="entry name" value="P-loop containing nucleoside triphosphate hydrolases"/>
    <property type="match status" value="1"/>
</dbReference>
<comment type="function">
    <text evidence="10 11">Phosphorylation of dTMP to form dTDP in both de novo and salvage pathways of dTTP synthesis.</text>
</comment>
<dbReference type="GO" id="GO:0006227">
    <property type="term" value="P:dUDP biosynthetic process"/>
    <property type="evidence" value="ECO:0007669"/>
    <property type="project" value="TreeGrafter"/>
</dbReference>
<dbReference type="GO" id="GO:0006235">
    <property type="term" value="P:dTTP biosynthetic process"/>
    <property type="evidence" value="ECO:0007669"/>
    <property type="project" value="UniProtKB-UniRule"/>
</dbReference>
<dbReference type="FunFam" id="3.40.50.300:FF:000225">
    <property type="entry name" value="Thymidylate kinase"/>
    <property type="match status" value="1"/>
</dbReference>
<comment type="similarity">
    <text evidence="1 11">Belongs to the thymidylate kinase family.</text>
</comment>
<keyword evidence="5 11" id="KW-0545">Nucleotide biosynthesis</keyword>
<feature type="domain" description="Thymidylate kinase-like" evidence="12">
    <location>
        <begin position="8"/>
        <end position="195"/>
    </location>
</feature>
<organism evidence="13 14">
    <name type="scientific">Atopobium deltae</name>
    <dbReference type="NCBI Taxonomy" id="1393034"/>
    <lineage>
        <taxon>Bacteria</taxon>
        <taxon>Bacillati</taxon>
        <taxon>Actinomycetota</taxon>
        <taxon>Coriobacteriia</taxon>
        <taxon>Coriobacteriales</taxon>
        <taxon>Atopobiaceae</taxon>
        <taxon>Atopobium</taxon>
    </lineage>
</organism>
<evidence type="ECO:0000256" key="4">
    <source>
        <dbReference type="ARBA" id="ARBA00022679"/>
    </source>
</evidence>
<dbReference type="CDD" id="cd01672">
    <property type="entry name" value="TMPK"/>
    <property type="match status" value="1"/>
</dbReference>
<dbReference type="GO" id="GO:0005829">
    <property type="term" value="C:cytosol"/>
    <property type="evidence" value="ECO:0007669"/>
    <property type="project" value="TreeGrafter"/>
</dbReference>
<evidence type="ECO:0000256" key="9">
    <source>
        <dbReference type="ARBA" id="ARBA00048743"/>
    </source>
</evidence>
<evidence type="ECO:0000256" key="3">
    <source>
        <dbReference type="ARBA" id="ARBA00017144"/>
    </source>
</evidence>
<dbReference type="AlphaFoldDB" id="A0A133XW22"/>
<reference evidence="14" key="1">
    <citation type="submission" date="2016-01" db="EMBL/GenBank/DDBJ databases">
        <authorList>
            <person name="Mitreva M."/>
            <person name="Pepin K.H."/>
            <person name="Mihindukulasuriya K.A."/>
            <person name="Fulton R."/>
            <person name="Fronick C."/>
            <person name="O'Laughlin M."/>
            <person name="Miner T."/>
            <person name="Herter B."/>
            <person name="Rosa B.A."/>
            <person name="Cordes M."/>
            <person name="Tomlinson C."/>
            <person name="Wollam A."/>
            <person name="Palsikar V.B."/>
            <person name="Mardis E.R."/>
            <person name="Wilson R.K."/>
        </authorList>
    </citation>
    <scope>NUCLEOTIDE SEQUENCE [LARGE SCALE GENOMIC DNA]</scope>
    <source>
        <strain evidence="14">DNF00019</strain>
    </source>
</reference>
<evidence type="ECO:0000256" key="5">
    <source>
        <dbReference type="ARBA" id="ARBA00022727"/>
    </source>
</evidence>
<dbReference type="GO" id="GO:0006233">
    <property type="term" value="P:dTDP biosynthetic process"/>
    <property type="evidence" value="ECO:0007669"/>
    <property type="project" value="InterPro"/>
</dbReference>
<evidence type="ECO:0000256" key="1">
    <source>
        <dbReference type="ARBA" id="ARBA00009776"/>
    </source>
</evidence>
<dbReference type="PANTHER" id="PTHR10344">
    <property type="entry name" value="THYMIDYLATE KINASE"/>
    <property type="match status" value="1"/>
</dbReference>
<evidence type="ECO:0000256" key="8">
    <source>
        <dbReference type="ARBA" id="ARBA00022840"/>
    </source>
</evidence>
<gene>
    <name evidence="11" type="primary">tmk</name>
    <name evidence="13" type="ORF">HMPREF3192_00496</name>
</gene>
<dbReference type="InterPro" id="IPR039430">
    <property type="entry name" value="Thymidylate_kin-like_dom"/>
</dbReference>
<dbReference type="HAMAP" id="MF_00165">
    <property type="entry name" value="Thymidylate_kinase"/>
    <property type="match status" value="1"/>
</dbReference>
<dbReference type="InterPro" id="IPR018095">
    <property type="entry name" value="Thymidylate_kin_CS"/>
</dbReference>
<dbReference type="InterPro" id="IPR018094">
    <property type="entry name" value="Thymidylate_kinase"/>
</dbReference>
<dbReference type="Gene3D" id="3.40.50.300">
    <property type="entry name" value="P-loop containing nucleotide triphosphate hydrolases"/>
    <property type="match status" value="1"/>
</dbReference>
<dbReference type="InterPro" id="IPR027417">
    <property type="entry name" value="P-loop_NTPase"/>
</dbReference>
<dbReference type="GO" id="GO:0005524">
    <property type="term" value="F:ATP binding"/>
    <property type="evidence" value="ECO:0007669"/>
    <property type="project" value="UniProtKB-UniRule"/>
</dbReference>
<dbReference type="EC" id="2.7.4.9" evidence="2 11"/>
<dbReference type="OrthoDB" id="9774907at2"/>
<evidence type="ECO:0000256" key="6">
    <source>
        <dbReference type="ARBA" id="ARBA00022741"/>
    </source>
</evidence>
<dbReference type="EMBL" id="LSCR01000006">
    <property type="protein sequence ID" value="KXB35131.1"/>
    <property type="molecule type" value="Genomic_DNA"/>
</dbReference>
<dbReference type="PROSITE" id="PS01331">
    <property type="entry name" value="THYMIDYLATE_KINASE"/>
    <property type="match status" value="1"/>
</dbReference>
<sequence>MAGMFITFEGIDGCGKTTQIKRLAHTLRSSGLSLVELREPGGTTISERIRELLLDVRNHDMSDECELLLYEASRAQLTQQVILPALQDGSIVLCDRFFDSTTAYQAGGRGLDEQLVSRANALGCCGVIPTRTLVFDLDPEEAYARATQTTPDRLEAAGLAFQKRVQQRFMGLAQQESDRVKLIDASGTILQVEARVKRELADIFVELADE</sequence>
<evidence type="ECO:0000256" key="10">
    <source>
        <dbReference type="ARBA" id="ARBA00057735"/>
    </source>
</evidence>
<proteinExistence type="inferred from homology"/>
<evidence type="ECO:0000313" key="13">
    <source>
        <dbReference type="EMBL" id="KXB35131.1"/>
    </source>
</evidence>
<keyword evidence="6 11" id="KW-0547">Nucleotide-binding</keyword>
<accession>A0A133XW22</accession>
<comment type="catalytic activity">
    <reaction evidence="9 11">
        <text>dTMP + ATP = dTDP + ADP</text>
        <dbReference type="Rhea" id="RHEA:13517"/>
        <dbReference type="ChEBI" id="CHEBI:30616"/>
        <dbReference type="ChEBI" id="CHEBI:58369"/>
        <dbReference type="ChEBI" id="CHEBI:63528"/>
        <dbReference type="ChEBI" id="CHEBI:456216"/>
        <dbReference type="EC" id="2.7.4.9"/>
    </reaction>
</comment>